<comment type="subcellular location">
    <subcellularLocation>
        <location evidence="1">Membrane</location>
        <topology evidence="1">Multi-pass membrane protein</topology>
    </subcellularLocation>
</comment>
<feature type="transmembrane region" description="Helical" evidence="8">
    <location>
        <begin position="305"/>
        <end position="323"/>
    </location>
</feature>
<evidence type="ECO:0000256" key="6">
    <source>
        <dbReference type="ARBA" id="ARBA00022989"/>
    </source>
</evidence>
<evidence type="ECO:0000313" key="10">
    <source>
        <dbReference type="Proteomes" id="UP001623592"/>
    </source>
</evidence>
<dbReference type="PANTHER" id="PTHR34975:SF2">
    <property type="entry name" value="SPORE GERMINATION PROTEIN A2"/>
    <property type="match status" value="1"/>
</dbReference>
<comment type="similarity">
    <text evidence="2">Belongs to the amino acid-polyamine-organocation (APC) superfamily. Spore germination protein (SGP) (TC 2.A.3.9) family.</text>
</comment>
<dbReference type="RefSeq" id="WP_406789341.1">
    <property type="nucleotide sequence ID" value="NZ_JBJIAA010000019.1"/>
</dbReference>
<feature type="transmembrane region" description="Helical" evidence="8">
    <location>
        <begin position="39"/>
        <end position="60"/>
    </location>
</feature>
<feature type="transmembrane region" description="Helical" evidence="8">
    <location>
        <begin position="80"/>
        <end position="104"/>
    </location>
</feature>
<evidence type="ECO:0000313" key="9">
    <source>
        <dbReference type="EMBL" id="MFL0252684.1"/>
    </source>
</evidence>
<dbReference type="PANTHER" id="PTHR34975">
    <property type="entry name" value="SPORE GERMINATION PROTEIN A2"/>
    <property type="match status" value="1"/>
</dbReference>
<keyword evidence="4" id="KW-0309">Germination</keyword>
<organism evidence="9 10">
    <name type="scientific">Clostridium neuense</name>
    <dbReference type="NCBI Taxonomy" id="1728934"/>
    <lineage>
        <taxon>Bacteria</taxon>
        <taxon>Bacillati</taxon>
        <taxon>Bacillota</taxon>
        <taxon>Clostridia</taxon>
        <taxon>Eubacteriales</taxon>
        <taxon>Clostridiaceae</taxon>
        <taxon>Clostridium</taxon>
    </lineage>
</organism>
<feature type="transmembrane region" description="Helical" evidence="8">
    <location>
        <begin position="268"/>
        <end position="293"/>
    </location>
</feature>
<keyword evidence="10" id="KW-1185">Reference proteome</keyword>
<comment type="caution">
    <text evidence="9">The sequence shown here is derived from an EMBL/GenBank/DDBJ whole genome shotgun (WGS) entry which is preliminary data.</text>
</comment>
<feature type="transmembrane region" description="Helical" evidence="8">
    <location>
        <begin position="145"/>
        <end position="163"/>
    </location>
</feature>
<proteinExistence type="inferred from homology"/>
<keyword evidence="6 8" id="KW-1133">Transmembrane helix</keyword>
<feature type="transmembrane region" description="Helical" evidence="8">
    <location>
        <begin position="116"/>
        <end position="133"/>
    </location>
</feature>
<evidence type="ECO:0000256" key="7">
    <source>
        <dbReference type="ARBA" id="ARBA00023136"/>
    </source>
</evidence>
<evidence type="ECO:0000256" key="1">
    <source>
        <dbReference type="ARBA" id="ARBA00004141"/>
    </source>
</evidence>
<keyword evidence="7 8" id="KW-0472">Membrane</keyword>
<evidence type="ECO:0000256" key="4">
    <source>
        <dbReference type="ARBA" id="ARBA00022544"/>
    </source>
</evidence>
<dbReference type="Pfam" id="PF03845">
    <property type="entry name" value="Spore_permease"/>
    <property type="match status" value="1"/>
</dbReference>
<dbReference type="Proteomes" id="UP001623592">
    <property type="component" value="Unassembled WGS sequence"/>
</dbReference>
<feature type="transmembrane region" description="Helical" evidence="8">
    <location>
        <begin position="183"/>
        <end position="204"/>
    </location>
</feature>
<evidence type="ECO:0000256" key="2">
    <source>
        <dbReference type="ARBA" id="ARBA00007998"/>
    </source>
</evidence>
<dbReference type="NCBIfam" id="TIGR00912">
    <property type="entry name" value="2A0309"/>
    <property type="match status" value="1"/>
</dbReference>
<keyword evidence="3" id="KW-0813">Transport</keyword>
<dbReference type="InterPro" id="IPR004761">
    <property type="entry name" value="Spore_GerAB"/>
</dbReference>
<reference evidence="9 10" key="1">
    <citation type="submission" date="2024-11" db="EMBL/GenBank/DDBJ databases">
        <authorList>
            <person name="Heng Y.C."/>
            <person name="Lim A.C.H."/>
            <person name="Lee J.K.Y."/>
            <person name="Kittelmann S."/>
        </authorList>
    </citation>
    <scope>NUCLEOTIDE SEQUENCE [LARGE SCALE GENOMIC DNA]</scope>
    <source>
        <strain evidence="9 10">WILCCON 0114</strain>
    </source>
</reference>
<feature type="transmembrane region" description="Helical" evidence="8">
    <location>
        <begin position="335"/>
        <end position="356"/>
    </location>
</feature>
<dbReference type="EMBL" id="JBJIAA010000019">
    <property type="protein sequence ID" value="MFL0252684.1"/>
    <property type="molecule type" value="Genomic_DNA"/>
</dbReference>
<name>A0ABW8TJI2_9CLOT</name>
<accession>A0ABW8TJI2</accession>
<evidence type="ECO:0000256" key="3">
    <source>
        <dbReference type="ARBA" id="ARBA00022448"/>
    </source>
</evidence>
<feature type="transmembrane region" description="Helical" evidence="8">
    <location>
        <begin position="216"/>
        <end position="237"/>
    </location>
</feature>
<evidence type="ECO:0000256" key="8">
    <source>
        <dbReference type="SAM" id="Phobius"/>
    </source>
</evidence>
<sequence length="360" mass="40567">MKIEKGIISSTQLMLLIIGLIESETLTSAFISGVTKQSTWIVLIIGFAIILVLLYGYISLSDKFPKKNLIEINDLVYGRYFGKVVSILYVFYFWFIVSTNFRLIADFFSTYLFTEIDNKVFIIVMAALVMYTVKRGLEVIVRSGSIIIILAIIINIIVIILVIKDIDLSNLLPIFKINLKQLVQGVNLMISIPFGEIIVFLMIFPYVNTRSQVKKSAFSGLIIGSIIFLIVILRNIAVLGNLYTVQVLPIYQVAKLINIGQVITRMEILIAVIYLFNVFLKLCIFLYAAVLSMAQLLNLKSYKPLVIPMGIINIVLAIIMFSSDTDEVYQAINIYSVYAILYVIILPVISIVIASIKKKN</sequence>
<gene>
    <name evidence="9" type="ORF">ACJDT4_19910</name>
</gene>
<protein>
    <submittedName>
        <fullName evidence="9">Endospore germination permease</fullName>
    </submittedName>
</protein>
<evidence type="ECO:0000256" key="5">
    <source>
        <dbReference type="ARBA" id="ARBA00022692"/>
    </source>
</evidence>
<keyword evidence="5 8" id="KW-0812">Transmembrane</keyword>